<evidence type="ECO:0000313" key="3">
    <source>
        <dbReference type="EMBL" id="GGC77035.1"/>
    </source>
</evidence>
<protein>
    <recommendedName>
        <fullName evidence="2">DUF4097 domain-containing protein</fullName>
    </recommendedName>
</protein>
<reference evidence="4" key="1">
    <citation type="journal article" date="2019" name="Int. J. Syst. Evol. Microbiol.">
        <title>The Global Catalogue of Microorganisms (GCM) 10K type strain sequencing project: providing services to taxonomists for standard genome sequencing and annotation.</title>
        <authorList>
            <consortium name="The Broad Institute Genomics Platform"/>
            <consortium name="The Broad Institute Genome Sequencing Center for Infectious Disease"/>
            <person name="Wu L."/>
            <person name="Ma J."/>
        </authorList>
    </citation>
    <scope>NUCLEOTIDE SEQUENCE [LARGE SCALE GENOMIC DNA]</scope>
    <source>
        <strain evidence="4">CGMCC 1.15942</strain>
    </source>
</reference>
<evidence type="ECO:0000313" key="4">
    <source>
        <dbReference type="Proteomes" id="UP000630615"/>
    </source>
</evidence>
<name>A0ABQ1NH43_9ENTE</name>
<keyword evidence="1" id="KW-1133">Transmembrane helix</keyword>
<dbReference type="InterPro" id="IPR025164">
    <property type="entry name" value="Toastrack_DUF4097"/>
</dbReference>
<evidence type="ECO:0000256" key="1">
    <source>
        <dbReference type="SAM" id="Phobius"/>
    </source>
</evidence>
<proteinExistence type="predicted"/>
<feature type="transmembrane region" description="Helical" evidence="1">
    <location>
        <begin position="167"/>
        <end position="190"/>
    </location>
</feature>
<feature type="domain" description="DUF4097" evidence="2">
    <location>
        <begin position="246"/>
        <end position="348"/>
    </location>
</feature>
<feature type="transmembrane region" description="Helical" evidence="1">
    <location>
        <begin position="104"/>
        <end position="128"/>
    </location>
</feature>
<dbReference type="Pfam" id="PF13349">
    <property type="entry name" value="DUF4097"/>
    <property type="match status" value="1"/>
</dbReference>
<comment type="caution">
    <text evidence="3">The sequence shown here is derived from an EMBL/GenBank/DDBJ whole genome shotgun (WGS) entry which is preliminary data.</text>
</comment>
<keyword evidence="1" id="KW-0812">Transmembrane</keyword>
<dbReference type="EMBL" id="BMKI01000001">
    <property type="protein sequence ID" value="GGC77035.1"/>
    <property type="molecule type" value="Genomic_DNA"/>
</dbReference>
<keyword evidence="4" id="KW-1185">Reference proteome</keyword>
<feature type="transmembrane region" description="Helical" evidence="1">
    <location>
        <begin position="134"/>
        <end position="155"/>
    </location>
</feature>
<dbReference type="RefSeq" id="WP_088268218.1">
    <property type="nucleotide sequence ID" value="NZ_BMKI01000001.1"/>
</dbReference>
<gene>
    <name evidence="3" type="ORF">GCM10011573_03340</name>
</gene>
<dbReference type="Proteomes" id="UP000630615">
    <property type="component" value="Unassembled WGS sequence"/>
</dbReference>
<organism evidence="3 4">
    <name type="scientific">Enterococcus wangshanyuanii</name>
    <dbReference type="NCBI Taxonomy" id="2005703"/>
    <lineage>
        <taxon>Bacteria</taxon>
        <taxon>Bacillati</taxon>
        <taxon>Bacillota</taxon>
        <taxon>Bacilli</taxon>
        <taxon>Lactobacillales</taxon>
        <taxon>Enterococcaceae</taxon>
        <taxon>Enterococcus</taxon>
    </lineage>
</organism>
<sequence length="517" mass="58669">MKRINGFFEEMKTYFLEKDLDSFNEIKEDLLEQIEIQLEEGKTEEEIIAGLGKPEMIADSFYEDQRLDKALKAEKDIVAVEDVKKVYKKEQQLKRKKVLKKIQLAIFIAIGLLCLALSIYLIGFVFVYSIFEKYFAFGPATLAVFFLCSLIYFIWKIRGKQFVHNKWLGMISMISLVSSIGIFFSGQWFYEGSYYDKTIELTDFTSKEALFLSQYPVDITVIPIAEGEAPKVEIEGYMKKSDQLQLVKEEKKTTRIQIGSGDHFDVLKKMKKSDVVFYLPRQKTLGDVSFKIKHGTVMLSHLHANKLGIKIESGELRLNDIYSTTIDITSKNADTTINNFYSDIKIYNDHGKSIVKEGQGIVEISSKTGLINLSDLTSRSTVINNRKGKNVVNSSVIKTLTALNIEGTTIIENQTGRTKIKNTDGKIVLTDLQGELDLKNQHGQVIVYEKDPLDAVVTSNTGIVKWVQNYKSAVEFNLSSKSGKIINEFENNKESSNKITITTQTGDIRIIEKDESN</sequence>
<keyword evidence="1" id="KW-0472">Membrane</keyword>
<evidence type="ECO:0000259" key="2">
    <source>
        <dbReference type="Pfam" id="PF13349"/>
    </source>
</evidence>
<accession>A0ABQ1NH43</accession>